<dbReference type="OrthoDB" id="1114934at2"/>
<evidence type="ECO:0000313" key="3">
    <source>
        <dbReference type="Proteomes" id="UP000323866"/>
    </source>
</evidence>
<dbReference type="Pfam" id="PF13349">
    <property type="entry name" value="DUF4097"/>
    <property type="match status" value="1"/>
</dbReference>
<reference evidence="2 3" key="2">
    <citation type="submission" date="2019-09" db="EMBL/GenBank/DDBJ databases">
        <title>A bacterium isolated from glacier soil.</title>
        <authorList>
            <person name="Liu Q."/>
        </authorList>
    </citation>
    <scope>NUCLEOTIDE SEQUENCE [LARGE SCALE GENOMIC DNA]</scope>
    <source>
        <strain evidence="2 3">MDT1-10-3</strain>
    </source>
</reference>
<dbReference type="AlphaFoldDB" id="A0A5M8Q7G9"/>
<gene>
    <name evidence="2" type="ORF">FOE74_17885</name>
</gene>
<sequence>MLTGNCLVSEKATAADQPTLLTQEGKPQNAPKEGELRSYKVKLGNGKDKQVQLSMSKSNVKIVGHTGDEVIIETRDYSAPPKRAEGLKPLYNQEEDNTNLGLSVAKSNNTLTIAKASRAYADYVIRIPKNAAVVYKETNWESSEISFADLDGEIELKLNNSDVTLTNISGPVVANNTGGSIKVVFSSLNQSKPSAISTVNGDIDITLPAKDKANFKLKSLQGEIYTDFDIEIQRQKEEDDDEGLALVGGGGNIVGKVNGGGVEMNIQTISSDIFIRKKK</sequence>
<evidence type="ECO:0000259" key="1">
    <source>
        <dbReference type="Pfam" id="PF13349"/>
    </source>
</evidence>
<proteinExistence type="predicted"/>
<reference evidence="2 3" key="1">
    <citation type="submission" date="2019-07" db="EMBL/GenBank/DDBJ databases">
        <authorList>
            <person name="Qu J.-H."/>
        </authorList>
    </citation>
    <scope>NUCLEOTIDE SEQUENCE [LARGE SCALE GENOMIC DNA]</scope>
    <source>
        <strain evidence="2 3">MDT1-10-3</strain>
    </source>
</reference>
<name>A0A5M8Q7G9_9BACT</name>
<accession>A0A5M8Q7G9</accession>
<feature type="domain" description="DUF4097" evidence="1">
    <location>
        <begin position="140"/>
        <end position="238"/>
    </location>
</feature>
<dbReference type="EMBL" id="VKKZ01000024">
    <property type="protein sequence ID" value="KAA6431203.1"/>
    <property type="molecule type" value="Genomic_DNA"/>
</dbReference>
<organism evidence="2 3">
    <name type="scientific">Rufibacter glacialis</name>
    <dbReference type="NCBI Taxonomy" id="1259555"/>
    <lineage>
        <taxon>Bacteria</taxon>
        <taxon>Pseudomonadati</taxon>
        <taxon>Bacteroidota</taxon>
        <taxon>Cytophagia</taxon>
        <taxon>Cytophagales</taxon>
        <taxon>Hymenobacteraceae</taxon>
        <taxon>Rufibacter</taxon>
    </lineage>
</organism>
<dbReference type="Proteomes" id="UP000323866">
    <property type="component" value="Unassembled WGS sequence"/>
</dbReference>
<dbReference type="InterPro" id="IPR025164">
    <property type="entry name" value="Toastrack_DUF4097"/>
</dbReference>
<protein>
    <submittedName>
        <fullName evidence="2">DUF4097 domain-containing protein</fullName>
    </submittedName>
</protein>
<evidence type="ECO:0000313" key="2">
    <source>
        <dbReference type="EMBL" id="KAA6431203.1"/>
    </source>
</evidence>
<comment type="caution">
    <text evidence="2">The sequence shown here is derived from an EMBL/GenBank/DDBJ whole genome shotgun (WGS) entry which is preliminary data.</text>
</comment>